<protein>
    <submittedName>
        <fullName evidence="1">Uncharacterized protein</fullName>
    </submittedName>
</protein>
<dbReference type="Proteomes" id="UP000247727">
    <property type="component" value="Unassembled WGS sequence"/>
</dbReference>
<name>A0A318U1X4_9RHOB</name>
<dbReference type="AlphaFoldDB" id="A0A318U1X4"/>
<proteinExistence type="predicted"/>
<comment type="caution">
    <text evidence="1">The sequence shown here is derived from an EMBL/GenBank/DDBJ whole genome shotgun (WGS) entry which is preliminary data.</text>
</comment>
<keyword evidence="2" id="KW-1185">Reference proteome</keyword>
<accession>A0A318U1X4</accession>
<evidence type="ECO:0000313" key="1">
    <source>
        <dbReference type="EMBL" id="PYF12627.1"/>
    </source>
</evidence>
<evidence type="ECO:0000313" key="2">
    <source>
        <dbReference type="Proteomes" id="UP000247727"/>
    </source>
</evidence>
<sequence length="150" mass="16322">MLSGLGLITHDLWTASLSPEGKPQTLLSPVGSLLRGLPSSTGTLAQYRLIAWLLHRLAHVEPGTVSAAELVAEYRHDEAVHAVLPLGWPASTVVALPRLTKRPNDAIRRETVRSDAHAAQGAMLEIGQILERHLPWARPTDLDVLRALET</sequence>
<organism evidence="1 2">
    <name type="scientific">Rhodobacter viridis</name>
    <dbReference type="NCBI Taxonomy" id="1054202"/>
    <lineage>
        <taxon>Bacteria</taxon>
        <taxon>Pseudomonadati</taxon>
        <taxon>Pseudomonadota</taxon>
        <taxon>Alphaproteobacteria</taxon>
        <taxon>Rhodobacterales</taxon>
        <taxon>Rhodobacter group</taxon>
        <taxon>Rhodobacter</taxon>
    </lineage>
</organism>
<gene>
    <name evidence="1" type="ORF">C8J30_1017</name>
</gene>
<reference evidence="1 2" key="1">
    <citation type="submission" date="2018-06" db="EMBL/GenBank/DDBJ databases">
        <title>Genomic Encyclopedia of Type Strains, Phase III (KMG-III): the genomes of soil and plant-associated and newly described type strains.</title>
        <authorList>
            <person name="Whitman W."/>
        </authorList>
    </citation>
    <scope>NUCLEOTIDE SEQUENCE [LARGE SCALE GENOMIC DNA]</scope>
    <source>
        <strain evidence="1 2">JA737</strain>
    </source>
</reference>
<dbReference type="EMBL" id="QJTK01000001">
    <property type="protein sequence ID" value="PYF12627.1"/>
    <property type="molecule type" value="Genomic_DNA"/>
</dbReference>